<accession>A0ACB7ZAZ5</accession>
<evidence type="ECO:0000313" key="2">
    <source>
        <dbReference type="Proteomes" id="UP000828048"/>
    </source>
</evidence>
<dbReference type="EMBL" id="CM037162">
    <property type="protein sequence ID" value="KAH7862641.1"/>
    <property type="molecule type" value="Genomic_DNA"/>
</dbReference>
<evidence type="ECO:0000313" key="1">
    <source>
        <dbReference type="EMBL" id="KAH7862641.1"/>
    </source>
</evidence>
<protein>
    <submittedName>
        <fullName evidence="1">Uncharacterized protein</fullName>
    </submittedName>
</protein>
<gene>
    <name evidence="1" type="ORF">Vadar_007539</name>
</gene>
<proteinExistence type="predicted"/>
<name>A0ACB7ZAZ5_9ERIC</name>
<dbReference type="Proteomes" id="UP000828048">
    <property type="component" value="Chromosome 12"/>
</dbReference>
<comment type="caution">
    <text evidence="1">The sequence shown here is derived from an EMBL/GenBank/DDBJ whole genome shotgun (WGS) entry which is preliminary data.</text>
</comment>
<sequence>MSAMKLLLTDLVSGVNHVPSNYVRPIADRPNLKEVEKSEGSNGIPVIDLRDLYGPNHANVITQIGLACQHHGFFQVKNHGVPEKMIENVLRIASEFFRLPESERLKNYSDDPSKTTRLSTSFNVKTEKVSNWRDFLRLHCYPLQNYVHEWPTNPPSFREEVAEYCSSVRGLVLRLLGAISESLGLDRDYIDKQLGNHGQHMAMNYYPPCPEPELTFGLPGHTDPNLITILLQDDVPGLQVLHNGKWVAVNPIPNTFIINIGDQMQVISNDRYKSVLHRAVVNSDKERISIPTFYCPSPDAVIGPAPELINDEDNRPAVYRKFTYQEFYDKFWNRGLATECCLDMFKA</sequence>
<organism evidence="1 2">
    <name type="scientific">Vaccinium darrowii</name>
    <dbReference type="NCBI Taxonomy" id="229202"/>
    <lineage>
        <taxon>Eukaryota</taxon>
        <taxon>Viridiplantae</taxon>
        <taxon>Streptophyta</taxon>
        <taxon>Embryophyta</taxon>
        <taxon>Tracheophyta</taxon>
        <taxon>Spermatophyta</taxon>
        <taxon>Magnoliopsida</taxon>
        <taxon>eudicotyledons</taxon>
        <taxon>Gunneridae</taxon>
        <taxon>Pentapetalae</taxon>
        <taxon>asterids</taxon>
        <taxon>Ericales</taxon>
        <taxon>Ericaceae</taxon>
        <taxon>Vaccinioideae</taxon>
        <taxon>Vaccinieae</taxon>
        <taxon>Vaccinium</taxon>
    </lineage>
</organism>
<keyword evidence="2" id="KW-1185">Reference proteome</keyword>
<reference evidence="1 2" key="1">
    <citation type="journal article" date="2021" name="Hortic Res">
        <title>High-quality reference genome and annotation aids understanding of berry development for evergreen blueberry (Vaccinium darrowii).</title>
        <authorList>
            <person name="Yu J."/>
            <person name="Hulse-Kemp A.M."/>
            <person name="Babiker E."/>
            <person name="Staton M."/>
        </authorList>
    </citation>
    <scope>NUCLEOTIDE SEQUENCE [LARGE SCALE GENOMIC DNA]</scope>
    <source>
        <strain evidence="2">cv. NJ 8807/NJ 8810</strain>
        <tissue evidence="1">Young leaf</tissue>
    </source>
</reference>